<evidence type="ECO:0000256" key="18">
    <source>
        <dbReference type="ARBA" id="ARBA00044912"/>
    </source>
</evidence>
<feature type="transmembrane region" description="Helical" evidence="25">
    <location>
        <begin position="248"/>
        <end position="268"/>
    </location>
</feature>
<dbReference type="InterPro" id="IPR052187">
    <property type="entry name" value="MFSD1"/>
</dbReference>
<feature type="transmembrane region" description="Helical" evidence="25">
    <location>
        <begin position="210"/>
        <end position="236"/>
    </location>
</feature>
<evidence type="ECO:0000313" key="28">
    <source>
        <dbReference type="Proteomes" id="UP000054729"/>
    </source>
</evidence>
<organism evidence="27 28">
    <name type="scientific">Legionella waltersii</name>
    <dbReference type="NCBI Taxonomy" id="66969"/>
    <lineage>
        <taxon>Bacteria</taxon>
        <taxon>Pseudomonadati</taxon>
        <taxon>Pseudomonadota</taxon>
        <taxon>Gammaproteobacteria</taxon>
        <taxon>Legionellales</taxon>
        <taxon>Legionellaceae</taxon>
        <taxon>Legionella</taxon>
    </lineage>
</organism>
<comment type="similarity">
    <text evidence="2">Belongs to the major facilitator superfamily.</text>
</comment>
<evidence type="ECO:0000256" key="6">
    <source>
        <dbReference type="ARBA" id="ARBA00023136"/>
    </source>
</evidence>
<dbReference type="InterPro" id="IPR020846">
    <property type="entry name" value="MFS_dom"/>
</dbReference>
<evidence type="ECO:0000259" key="26">
    <source>
        <dbReference type="PROSITE" id="PS50850"/>
    </source>
</evidence>
<evidence type="ECO:0000256" key="3">
    <source>
        <dbReference type="ARBA" id="ARBA00022448"/>
    </source>
</evidence>
<comment type="catalytic activity">
    <reaction evidence="20">
        <text>L-lysyl-glycine(out) = L-lysyl-glycine(in)</text>
        <dbReference type="Rhea" id="RHEA:79407"/>
        <dbReference type="ChEBI" id="CHEBI:191202"/>
    </reaction>
</comment>
<evidence type="ECO:0000256" key="8">
    <source>
        <dbReference type="ARBA" id="ARBA00044876"/>
    </source>
</evidence>
<dbReference type="GO" id="GO:0022857">
    <property type="term" value="F:transmembrane transporter activity"/>
    <property type="evidence" value="ECO:0007669"/>
    <property type="project" value="InterPro"/>
</dbReference>
<evidence type="ECO:0000256" key="5">
    <source>
        <dbReference type="ARBA" id="ARBA00022989"/>
    </source>
</evidence>
<feature type="transmembrane region" description="Helical" evidence="25">
    <location>
        <begin position="126"/>
        <end position="152"/>
    </location>
</feature>
<comment type="catalytic activity">
    <reaction evidence="9">
        <text>L-histidyl-glycine(out) = L-histidyl-glycine(in)</text>
        <dbReference type="Rhea" id="RHEA:79395"/>
        <dbReference type="ChEBI" id="CHEBI:229957"/>
    </reaction>
</comment>
<feature type="transmembrane region" description="Helical" evidence="25">
    <location>
        <begin position="334"/>
        <end position="357"/>
    </location>
</feature>
<dbReference type="PROSITE" id="PS50850">
    <property type="entry name" value="MFS"/>
    <property type="match status" value="1"/>
</dbReference>
<dbReference type="Gene3D" id="1.20.1250.20">
    <property type="entry name" value="MFS general substrate transporter like domains"/>
    <property type="match status" value="2"/>
</dbReference>
<evidence type="ECO:0000256" key="20">
    <source>
        <dbReference type="ARBA" id="ARBA00044924"/>
    </source>
</evidence>
<evidence type="ECO:0000256" key="21">
    <source>
        <dbReference type="ARBA" id="ARBA00044985"/>
    </source>
</evidence>
<accession>A0A0W1ANT5</accession>
<feature type="transmembrane region" description="Helical" evidence="25">
    <location>
        <begin position="45"/>
        <end position="64"/>
    </location>
</feature>
<name>A0A0W1ANT5_9GAMM</name>
<evidence type="ECO:0000256" key="19">
    <source>
        <dbReference type="ARBA" id="ARBA00044919"/>
    </source>
</evidence>
<comment type="catalytic activity">
    <reaction evidence="19">
        <text>L-alanyl-L-lysine(out) = L-alanyl-L-lysine(in)</text>
        <dbReference type="Rhea" id="RHEA:79415"/>
        <dbReference type="ChEBI" id="CHEBI:192470"/>
    </reaction>
</comment>
<evidence type="ECO:0000256" key="22">
    <source>
        <dbReference type="ARBA" id="ARBA00045018"/>
    </source>
</evidence>
<dbReference type="InterPro" id="IPR011701">
    <property type="entry name" value="MFS"/>
</dbReference>
<evidence type="ECO:0000256" key="15">
    <source>
        <dbReference type="ARBA" id="ARBA00044899"/>
    </source>
</evidence>
<dbReference type="AlphaFoldDB" id="A0A0W1ANT5"/>
<gene>
    <name evidence="27" type="ORF">Lwal_0192</name>
</gene>
<comment type="catalytic activity">
    <reaction evidence="10">
        <text>L-alpha-aminoacyl-L-arginine(out) = L-alpha-aminoacyl-L-arginine(in)</text>
        <dbReference type="Rhea" id="RHEA:79367"/>
        <dbReference type="ChEBI" id="CHEBI:229968"/>
    </reaction>
</comment>
<feature type="transmembrane region" description="Helical" evidence="25">
    <location>
        <begin position="96"/>
        <end position="114"/>
    </location>
</feature>
<comment type="catalytic activity">
    <reaction evidence="16">
        <text>L-lysyl-L-lysine(out) = L-lysyl-L-lysine(in)</text>
        <dbReference type="Rhea" id="RHEA:79403"/>
        <dbReference type="ChEBI" id="CHEBI:229956"/>
    </reaction>
</comment>
<comment type="catalytic activity">
    <reaction evidence="11">
        <text>L-alpha-aminoacyl-L-histidine(out) = L-alpha-aminoacyl-L-histidine(in)</text>
        <dbReference type="Rhea" id="RHEA:79375"/>
        <dbReference type="ChEBI" id="CHEBI:229967"/>
    </reaction>
</comment>
<evidence type="ECO:0000256" key="13">
    <source>
        <dbReference type="ARBA" id="ARBA00044893"/>
    </source>
</evidence>
<comment type="catalytic activity">
    <reaction evidence="14">
        <text>L-aspartyl-L-lysine(out) = L-aspartyl-L-lysine(in)</text>
        <dbReference type="Rhea" id="RHEA:79411"/>
        <dbReference type="ChEBI" id="CHEBI:229953"/>
    </reaction>
</comment>
<feature type="transmembrane region" description="Helical" evidence="25">
    <location>
        <begin position="71"/>
        <end position="90"/>
    </location>
</feature>
<evidence type="ECO:0000256" key="12">
    <source>
        <dbReference type="ARBA" id="ARBA00044891"/>
    </source>
</evidence>
<comment type="function">
    <text evidence="23">Lysosomal dipeptide uniporter that selectively exports lysine, arginine or histidine-containing dipeptides with a net positive charge from the lysosome lumen into the cytosol. Could play a role in a specific type of protein O-glycosylation indirectly regulating macrophages migration and tissue invasion. Also essential for liver homeostasis.</text>
</comment>
<dbReference type="PATRIC" id="fig|66969.6.peg.215"/>
<dbReference type="OrthoDB" id="9815624at2"/>
<keyword evidence="4 25" id="KW-0812">Transmembrane</keyword>
<feature type="domain" description="Major facilitator superfamily (MFS) profile" evidence="26">
    <location>
        <begin position="6"/>
        <end position="402"/>
    </location>
</feature>
<evidence type="ECO:0000256" key="23">
    <source>
        <dbReference type="ARBA" id="ARBA00045709"/>
    </source>
</evidence>
<keyword evidence="6 25" id="KW-0472">Membrane</keyword>
<evidence type="ECO:0000256" key="1">
    <source>
        <dbReference type="ARBA" id="ARBA00004155"/>
    </source>
</evidence>
<feature type="transmembrane region" description="Helical" evidence="25">
    <location>
        <begin position="377"/>
        <end position="398"/>
    </location>
</feature>
<dbReference type="Proteomes" id="UP000054729">
    <property type="component" value="Unassembled WGS sequence"/>
</dbReference>
<dbReference type="EMBL" id="LNZB01000005">
    <property type="protein sequence ID" value="KTD82973.1"/>
    <property type="molecule type" value="Genomic_DNA"/>
</dbReference>
<dbReference type="PANTHER" id="PTHR23512">
    <property type="entry name" value="MAJOR FACILITATOR SUPERFAMILY DOMAIN-CONTAINING PROTEIN 1"/>
    <property type="match status" value="1"/>
</dbReference>
<comment type="subcellular location">
    <subcellularLocation>
        <location evidence="1">Lysosome membrane</location>
        <topology evidence="1">Multi-pass membrane protein</topology>
    </subcellularLocation>
</comment>
<comment type="caution">
    <text evidence="27">The sequence shown here is derived from an EMBL/GenBank/DDBJ whole genome shotgun (WGS) entry which is preliminary data.</text>
</comment>
<dbReference type="SUPFAM" id="SSF103473">
    <property type="entry name" value="MFS general substrate transporter"/>
    <property type="match status" value="1"/>
</dbReference>
<comment type="catalytic activity">
    <reaction evidence="12">
        <text>L-lysyl-L-alpha-amino acid(out) = L-lysyl-L-alpha-amino acid(in)</text>
        <dbReference type="Rhea" id="RHEA:79387"/>
        <dbReference type="ChEBI" id="CHEBI:229965"/>
    </reaction>
</comment>
<evidence type="ECO:0000256" key="16">
    <source>
        <dbReference type="ARBA" id="ARBA00044900"/>
    </source>
</evidence>
<feature type="transmembrane region" description="Helical" evidence="25">
    <location>
        <begin position="158"/>
        <end position="180"/>
    </location>
</feature>
<evidence type="ECO:0000256" key="4">
    <source>
        <dbReference type="ARBA" id="ARBA00022692"/>
    </source>
</evidence>
<evidence type="ECO:0000256" key="9">
    <source>
        <dbReference type="ARBA" id="ARBA00044878"/>
    </source>
</evidence>
<evidence type="ECO:0000256" key="11">
    <source>
        <dbReference type="ARBA" id="ARBA00044884"/>
    </source>
</evidence>
<comment type="catalytic activity">
    <reaction evidence="18">
        <text>L-histidyl-L-alpha-amino acid(out) = L-histidyl-L-alpha-amino acid(in)</text>
        <dbReference type="Rhea" id="RHEA:79379"/>
        <dbReference type="ChEBI" id="CHEBI:229964"/>
    </reaction>
</comment>
<reference evidence="27 28" key="1">
    <citation type="submission" date="2015-11" db="EMBL/GenBank/DDBJ databases">
        <title>Genomic analysis of 38 Legionella species identifies large and diverse effector repertoires.</title>
        <authorList>
            <person name="Burstein D."/>
            <person name="Amaro F."/>
            <person name="Zusman T."/>
            <person name="Lifshitz Z."/>
            <person name="Cohen O."/>
            <person name="Gilbert J.A."/>
            <person name="Pupko T."/>
            <person name="Shuman H.A."/>
            <person name="Segal G."/>
        </authorList>
    </citation>
    <scope>NUCLEOTIDE SEQUENCE [LARGE SCALE GENOMIC DNA]</scope>
    <source>
        <strain evidence="27 28">ATCC 51914</strain>
    </source>
</reference>
<comment type="catalytic activity">
    <reaction evidence="15">
        <text>L-arginyl-L-alpha-amino acid(out) = L-arginyl-L-alpha-amino acid(in)</text>
        <dbReference type="Rhea" id="RHEA:79371"/>
        <dbReference type="ChEBI" id="CHEBI:84315"/>
    </reaction>
</comment>
<evidence type="ECO:0000256" key="10">
    <source>
        <dbReference type="ARBA" id="ARBA00044881"/>
    </source>
</evidence>
<evidence type="ECO:0000256" key="17">
    <source>
        <dbReference type="ARBA" id="ARBA00044903"/>
    </source>
</evidence>
<comment type="catalytic activity">
    <reaction evidence="8">
        <text>L-lysyl-L-alanine(out) = L-lysyl-L-alanine(in)</text>
        <dbReference type="Rhea" id="RHEA:79399"/>
        <dbReference type="ChEBI" id="CHEBI:229954"/>
    </reaction>
</comment>
<evidence type="ECO:0000256" key="24">
    <source>
        <dbReference type="ARBA" id="ARBA00046376"/>
    </source>
</evidence>
<keyword evidence="3" id="KW-0813">Transport</keyword>
<keyword evidence="7" id="KW-0458">Lysosome</keyword>
<comment type="catalytic activity">
    <reaction evidence="17">
        <text>L-arginyl-glycine(out) = L-arginyl-glycine(in)</text>
        <dbReference type="Rhea" id="RHEA:79391"/>
        <dbReference type="ChEBI" id="CHEBI:229955"/>
    </reaction>
</comment>
<evidence type="ECO:0000256" key="7">
    <source>
        <dbReference type="ARBA" id="ARBA00023228"/>
    </source>
</evidence>
<comment type="subunit">
    <text evidence="24">Homodimer. Interacts with lysosomal protein GLMP (via lumenal domain); the interaction starts while both proteins are still in the endoplasmic reticulum and is required for stabilization of MFSD1 in lysosomes but has no direct effect on its targeting to lysosomes or transporter activity.</text>
</comment>
<evidence type="ECO:0000256" key="2">
    <source>
        <dbReference type="ARBA" id="ARBA00008335"/>
    </source>
</evidence>
<protein>
    <recommendedName>
        <fullName evidence="21">Lysosomal dipeptide transporter MFSD1</fullName>
    </recommendedName>
    <alternativeName>
        <fullName evidence="22">Major facilitator superfamily domain-containing protein 1</fullName>
    </alternativeName>
</protein>
<comment type="catalytic activity">
    <reaction evidence="13">
        <text>L-alpha-aminoacyl-L-lysine(out) = L-alpha-aminoacyl-L-lysine(in)</text>
        <dbReference type="Rhea" id="RHEA:79383"/>
        <dbReference type="ChEBI" id="CHEBI:229966"/>
    </reaction>
</comment>
<dbReference type="GO" id="GO:0005765">
    <property type="term" value="C:lysosomal membrane"/>
    <property type="evidence" value="ECO:0007669"/>
    <property type="project" value="UniProtKB-SubCell"/>
</dbReference>
<sequence length="404" mass="44248">MLAWVIWVITALCYFHQYFLRVSIGSLSGYLMHDFSLTILQVSDLAILFFISYVSILPFSGILIDRFGIRLIMPLASLIAGFACFLFSHATNDSELNIARLTMGGAGAFALIGSQTIIRMYFPGHLFSILSALTISIGTIGAISGGLVLVWASKHESWRVIIQHAGYVSMALAFLFLIFLKKNQTKESLQSGMKKILDDFRLFLRTRGAWIPGVYGGVVLSPIIAFASFWCAPFMMVKYQYTLEFSEFLSGLVFIGYALGSPIHSVLAQKFGLKLIMICSPFLASISLLLLLNVNLPLLISIVCLLVLGITVGAFALTLLITKLRAPLDITASAFSFNILISQLVGAGVLWSIVRILCGWHHVKIGGFQSYPLEALQSAMSLLIVASLIATLIACFIVPPKEIN</sequence>
<dbReference type="InterPro" id="IPR036259">
    <property type="entry name" value="MFS_trans_sf"/>
</dbReference>
<proteinExistence type="inferred from homology"/>
<keyword evidence="5 25" id="KW-1133">Transmembrane helix</keyword>
<evidence type="ECO:0000256" key="14">
    <source>
        <dbReference type="ARBA" id="ARBA00044898"/>
    </source>
</evidence>
<feature type="transmembrane region" description="Helical" evidence="25">
    <location>
        <begin position="298"/>
        <end position="322"/>
    </location>
</feature>
<dbReference type="RefSeq" id="WP_058479066.1">
    <property type="nucleotide sequence ID" value="NZ_CAAAIQ010000030.1"/>
</dbReference>
<dbReference type="Pfam" id="PF07690">
    <property type="entry name" value="MFS_1"/>
    <property type="match status" value="1"/>
</dbReference>
<dbReference type="PANTHER" id="PTHR23512:SF3">
    <property type="entry name" value="MAJOR FACILITATOR SUPERFAMILY DOMAIN-CONTAINING PROTEIN 1"/>
    <property type="match status" value="1"/>
</dbReference>
<keyword evidence="28" id="KW-1185">Reference proteome</keyword>
<evidence type="ECO:0000256" key="25">
    <source>
        <dbReference type="SAM" id="Phobius"/>
    </source>
</evidence>
<evidence type="ECO:0000313" key="27">
    <source>
        <dbReference type="EMBL" id="KTD82973.1"/>
    </source>
</evidence>
<feature type="transmembrane region" description="Helical" evidence="25">
    <location>
        <begin position="275"/>
        <end position="292"/>
    </location>
</feature>